<name>A0A0F5MN65_9RICK</name>
<gene>
    <name evidence="1" type="ORF">SZ25_00703</name>
</gene>
<evidence type="ECO:0000313" key="2">
    <source>
        <dbReference type="Proteomes" id="UP000033358"/>
    </source>
</evidence>
<organism evidence="1 2">
    <name type="scientific">Candidatus Arcanibacter lacustris</name>
    <dbReference type="NCBI Taxonomy" id="1607817"/>
    <lineage>
        <taxon>Bacteria</taxon>
        <taxon>Pseudomonadati</taxon>
        <taxon>Pseudomonadota</taxon>
        <taxon>Alphaproteobacteria</taxon>
        <taxon>Rickettsiales</taxon>
        <taxon>Candidatus Arcanibacter</taxon>
    </lineage>
</organism>
<proteinExistence type="predicted"/>
<evidence type="ECO:0000313" key="1">
    <source>
        <dbReference type="EMBL" id="KKB96210.1"/>
    </source>
</evidence>
<dbReference type="AlphaFoldDB" id="A0A0F5MN65"/>
<reference evidence="1 2" key="1">
    <citation type="submission" date="2015-02" db="EMBL/GenBank/DDBJ databases">
        <title>Single cell genomics of a rare environmental alphaproteobacterium provides unique insights into Rickettsiaceae evolution.</title>
        <authorList>
            <person name="Martijn J."/>
            <person name="Schulz F."/>
            <person name="Zaremba-Niedzwiedzka K."/>
            <person name="Viklund J."/>
            <person name="Stepanauskas R."/>
            <person name="Andersson S.G.E."/>
            <person name="Horn M."/>
            <person name="Guy L."/>
            <person name="Ettema T.J.G."/>
        </authorList>
    </citation>
    <scope>NUCLEOTIDE SEQUENCE [LARGE SCALE GENOMIC DNA]</scope>
    <source>
        <strain evidence="1 2">SCGC AAA041-L04</strain>
    </source>
</reference>
<dbReference type="Proteomes" id="UP000033358">
    <property type="component" value="Unassembled WGS sequence"/>
</dbReference>
<accession>A0A0F5MN65</accession>
<protein>
    <recommendedName>
        <fullName evidence="3">Antitoxin Xre/MbcA/ParS-like toxin-binding domain-containing protein</fullName>
    </recommendedName>
</protein>
<evidence type="ECO:0008006" key="3">
    <source>
        <dbReference type="Google" id="ProtNLM"/>
    </source>
</evidence>
<sequence length="81" mass="9549">ELMESPEVQEQLKQMVSAHWKNWFDEKIPALNNKTPRQSAKTRDGRELLEALFIQYENFDANKSNKYNPDINDLKKELGLL</sequence>
<comment type="caution">
    <text evidence="1">The sequence shown here is derived from an EMBL/GenBank/DDBJ whole genome shotgun (WGS) entry which is preliminary data.</text>
</comment>
<feature type="non-terminal residue" evidence="1">
    <location>
        <position position="1"/>
    </location>
</feature>
<keyword evidence="2" id="KW-1185">Reference proteome</keyword>
<dbReference type="EMBL" id="JYHA01000117">
    <property type="protein sequence ID" value="KKB96210.1"/>
    <property type="molecule type" value="Genomic_DNA"/>
</dbReference>